<keyword evidence="2 4" id="KW-0238">DNA-binding</keyword>
<proteinExistence type="predicted"/>
<protein>
    <submittedName>
        <fullName evidence="7">Integrase</fullName>
    </submittedName>
</protein>
<dbReference type="AlphaFoldDB" id="A0A840ASH4"/>
<evidence type="ECO:0000256" key="4">
    <source>
        <dbReference type="PROSITE-ProRule" id="PRU01248"/>
    </source>
</evidence>
<keyword evidence="8" id="KW-1185">Reference proteome</keyword>
<keyword evidence="3" id="KW-0233">DNA recombination</keyword>
<dbReference type="GO" id="GO:0003677">
    <property type="term" value="F:DNA binding"/>
    <property type="evidence" value="ECO:0007669"/>
    <property type="project" value="UniProtKB-UniRule"/>
</dbReference>
<dbReference type="Gene3D" id="1.10.443.10">
    <property type="entry name" value="Intergrase catalytic core"/>
    <property type="match status" value="1"/>
</dbReference>
<evidence type="ECO:0000256" key="3">
    <source>
        <dbReference type="ARBA" id="ARBA00023172"/>
    </source>
</evidence>
<comment type="caution">
    <text evidence="7">The sequence shown here is derived from an EMBL/GenBank/DDBJ whole genome shotgun (WGS) entry which is preliminary data.</text>
</comment>
<dbReference type="RefSeq" id="WP_183400213.1">
    <property type="nucleotide sequence ID" value="NZ_JACIDS010000004.1"/>
</dbReference>
<dbReference type="InterPro" id="IPR011010">
    <property type="entry name" value="DNA_brk_join_enz"/>
</dbReference>
<evidence type="ECO:0000313" key="7">
    <source>
        <dbReference type="EMBL" id="MBB3932602.1"/>
    </source>
</evidence>
<dbReference type="GO" id="GO:0006310">
    <property type="term" value="P:DNA recombination"/>
    <property type="evidence" value="ECO:0007669"/>
    <property type="project" value="UniProtKB-KW"/>
</dbReference>
<dbReference type="InterPro" id="IPR002104">
    <property type="entry name" value="Integrase_catalytic"/>
</dbReference>
<reference evidence="7 8" key="1">
    <citation type="submission" date="2020-08" db="EMBL/GenBank/DDBJ databases">
        <title>Genomic Encyclopedia of Type Strains, Phase IV (KMG-IV): sequencing the most valuable type-strain genomes for metagenomic binning, comparative biology and taxonomic classification.</title>
        <authorList>
            <person name="Goeker M."/>
        </authorList>
    </citation>
    <scope>NUCLEOTIDE SEQUENCE [LARGE SCALE GENOMIC DNA]</scope>
    <source>
        <strain evidence="7 8">DSM 25966</strain>
    </source>
</reference>
<dbReference type="PROSITE" id="PS51900">
    <property type="entry name" value="CB"/>
    <property type="match status" value="1"/>
</dbReference>
<evidence type="ECO:0000256" key="2">
    <source>
        <dbReference type="ARBA" id="ARBA00023125"/>
    </source>
</evidence>
<dbReference type="EMBL" id="JACIDS010000004">
    <property type="protein sequence ID" value="MBB3932602.1"/>
    <property type="molecule type" value="Genomic_DNA"/>
</dbReference>
<dbReference type="SUPFAM" id="SSF56349">
    <property type="entry name" value="DNA breaking-rejoining enzymes"/>
    <property type="match status" value="1"/>
</dbReference>
<gene>
    <name evidence="7" type="ORF">GGR25_003660</name>
</gene>
<feature type="domain" description="Core-binding (CB)" evidence="6">
    <location>
        <begin position="59"/>
        <end position="138"/>
    </location>
</feature>
<dbReference type="PANTHER" id="PTHR30349:SF94">
    <property type="entry name" value="INTEGRASE_RECOMBINASE HI_1414-RELATED"/>
    <property type="match status" value="1"/>
</dbReference>
<accession>A0A840ASH4</accession>
<evidence type="ECO:0000256" key="1">
    <source>
        <dbReference type="ARBA" id="ARBA00022908"/>
    </source>
</evidence>
<dbReference type="Proteomes" id="UP000553963">
    <property type="component" value="Unassembled WGS sequence"/>
</dbReference>
<organism evidence="7 8">
    <name type="scientific">Kaistia hirudinis</name>
    <dbReference type="NCBI Taxonomy" id="1293440"/>
    <lineage>
        <taxon>Bacteria</taxon>
        <taxon>Pseudomonadati</taxon>
        <taxon>Pseudomonadota</taxon>
        <taxon>Alphaproteobacteria</taxon>
        <taxon>Hyphomicrobiales</taxon>
        <taxon>Kaistiaceae</taxon>
        <taxon>Kaistia</taxon>
    </lineage>
</organism>
<name>A0A840ASH4_9HYPH</name>
<dbReference type="PROSITE" id="PS51898">
    <property type="entry name" value="TYR_RECOMBINASE"/>
    <property type="match status" value="1"/>
</dbReference>
<dbReference type="InterPro" id="IPR013762">
    <property type="entry name" value="Integrase-like_cat_sf"/>
</dbReference>
<dbReference type="Gene3D" id="1.10.150.130">
    <property type="match status" value="1"/>
</dbReference>
<dbReference type="CDD" id="cd00796">
    <property type="entry name" value="INT_Rci_Hp1_C"/>
    <property type="match status" value="1"/>
</dbReference>
<dbReference type="InterPro" id="IPR010998">
    <property type="entry name" value="Integrase_recombinase_N"/>
</dbReference>
<dbReference type="GO" id="GO:0015074">
    <property type="term" value="P:DNA integration"/>
    <property type="evidence" value="ECO:0007669"/>
    <property type="project" value="UniProtKB-KW"/>
</dbReference>
<dbReference type="Pfam" id="PF00589">
    <property type="entry name" value="Phage_integrase"/>
    <property type="match status" value="1"/>
</dbReference>
<sequence length="325" mass="37098">MATIRKRGTKWHAQIRKAGYPSLTKSFGSKVAAVEWSREREREIDRREVDPGAGRLGNMTVGNLLDRYEQTITCTKRSGDRERYKLAVLRRHALARTKLSKVTSASVAAYRNERLTQVKTGTVRRELALLSHCFEVARNEWGVPLGRNPLAGVKKPPAGRARQRRLELSDIEAINDAIGHSPPYLRPLVEIAIETGMRRGELLALRWDHVDFERGVARLPITKNGDRRDVPLSSRAKCILRQLDRSASYVFPIKAGTVGRAWERMTRRAALSDLRFHNLRHEAISRFFEQGLSVPEVALISGHKDLRMLFRYTHIRPEEVSKKLL</sequence>
<dbReference type="PANTHER" id="PTHR30349">
    <property type="entry name" value="PHAGE INTEGRASE-RELATED"/>
    <property type="match status" value="1"/>
</dbReference>
<evidence type="ECO:0000259" key="6">
    <source>
        <dbReference type="PROSITE" id="PS51900"/>
    </source>
</evidence>
<evidence type="ECO:0000313" key="8">
    <source>
        <dbReference type="Proteomes" id="UP000553963"/>
    </source>
</evidence>
<dbReference type="InterPro" id="IPR050090">
    <property type="entry name" value="Tyrosine_recombinase_XerCD"/>
</dbReference>
<dbReference type="InterPro" id="IPR044068">
    <property type="entry name" value="CB"/>
</dbReference>
<keyword evidence="1" id="KW-0229">DNA integration</keyword>
<evidence type="ECO:0000259" key="5">
    <source>
        <dbReference type="PROSITE" id="PS51898"/>
    </source>
</evidence>
<feature type="domain" description="Tyr recombinase" evidence="5">
    <location>
        <begin position="161"/>
        <end position="325"/>
    </location>
</feature>